<sequence length="211" mass="23801">MKTLQKFSRSLALAVVGMAALPTYVSAQVQHKVEVKKVEVEMQQTPRYAAAGPRDKRWDQLEWLEIEVELDVDSRAETKVIPELTATFYVALPNEADRAARYVMLSDSITFTNIRAGSKKAYLVAYVDPDTLARFVGKDKPSKGDVQSVGVTVTAPNISMSKPKDLFASTKGGEWWKKWSDPRESGLIRAKGNTPFALLWYDRYPQTRQER</sequence>
<gene>
    <name evidence="1" type="ORF">G3M56_011595</name>
</gene>
<evidence type="ECO:0000313" key="2">
    <source>
        <dbReference type="Proteomes" id="UP000475117"/>
    </source>
</evidence>
<keyword evidence="2" id="KW-1185">Reference proteome</keyword>
<evidence type="ECO:0000313" key="1">
    <source>
        <dbReference type="EMBL" id="QQL44518.1"/>
    </source>
</evidence>
<organism evidence="1 2">
    <name type="scientific">Sulfuriroseicoccus oceanibius</name>
    <dbReference type="NCBI Taxonomy" id="2707525"/>
    <lineage>
        <taxon>Bacteria</taxon>
        <taxon>Pseudomonadati</taxon>
        <taxon>Verrucomicrobiota</taxon>
        <taxon>Verrucomicrobiia</taxon>
        <taxon>Verrucomicrobiales</taxon>
        <taxon>Verrucomicrobiaceae</taxon>
        <taxon>Sulfuriroseicoccus</taxon>
    </lineage>
</organism>
<accession>A0A6B3LDA3</accession>
<reference evidence="1 2" key="1">
    <citation type="submission" date="2020-12" db="EMBL/GenBank/DDBJ databases">
        <title>Sulforoseuscoccus oceanibium gen. nov., sp. nov., a representative of the phylum Verrucomicrobia with special cytoplasmic membrane, and proposal of Sulforoseuscoccusaceae fam. nov.</title>
        <authorList>
            <person name="Xi F."/>
        </authorList>
    </citation>
    <scope>NUCLEOTIDE SEQUENCE [LARGE SCALE GENOMIC DNA]</scope>
    <source>
        <strain evidence="1 2">T37</strain>
    </source>
</reference>
<name>A0A6B3LDA3_9BACT</name>
<dbReference type="AlphaFoldDB" id="A0A6B3LDA3"/>
<proteinExistence type="predicted"/>
<dbReference type="KEGG" id="soa:G3M56_011595"/>
<dbReference type="EMBL" id="CP066776">
    <property type="protein sequence ID" value="QQL44518.1"/>
    <property type="molecule type" value="Genomic_DNA"/>
</dbReference>
<dbReference type="InterPro" id="IPR049970">
    <property type="entry name" value="Amuc_1102-like"/>
</dbReference>
<dbReference type="Proteomes" id="UP000475117">
    <property type="component" value="Chromosome"/>
</dbReference>
<protein>
    <submittedName>
        <fullName evidence="1">Uncharacterized protein</fullName>
    </submittedName>
</protein>
<dbReference type="NCBIfam" id="NF042424">
    <property type="entry name" value="Amuc_1102_rel"/>
    <property type="match status" value="1"/>
</dbReference>
<dbReference type="RefSeq" id="WP_164363684.1">
    <property type="nucleotide sequence ID" value="NZ_CP066776.1"/>
</dbReference>